<keyword evidence="2" id="KW-1185">Reference proteome</keyword>
<organism evidence="1 2">
    <name type="scientific">Entomophthora muscae</name>
    <dbReference type="NCBI Taxonomy" id="34485"/>
    <lineage>
        <taxon>Eukaryota</taxon>
        <taxon>Fungi</taxon>
        <taxon>Fungi incertae sedis</taxon>
        <taxon>Zoopagomycota</taxon>
        <taxon>Entomophthoromycotina</taxon>
        <taxon>Entomophthoromycetes</taxon>
        <taxon>Entomophthorales</taxon>
        <taxon>Entomophthoraceae</taxon>
        <taxon>Entomophthora</taxon>
    </lineage>
</organism>
<sequence>MDSLLKALLGLGLTGIAMNVLLVATVLKIKQRHEDITLALLLAVADIFVATTTVTSSSLLLARSSTPLLADICRFVTFIDFVLLYAAMALVALISLVRRSRVVCKRIPTFFWVLLSIMSVLYFPAVMLSALRGEFQISPSGMDCPGQMSDSFLSLAVASLLGTSMLILLVTTIWGYLSIILHLSEPSEVCLVPKALHPIAGNHPIAISLPRATSLNIGVLVRIVGIVIVYLVLIVPPALMLLASTTKLVRLTTNVKLVFAIFASTLSIANPSLILFAHSTIYNQLISSFRPLPSTPT</sequence>
<gene>
    <name evidence="1" type="ORF">DSO57_1004865</name>
</gene>
<accession>A0ACC2RZ73</accession>
<evidence type="ECO:0000313" key="2">
    <source>
        <dbReference type="Proteomes" id="UP001165960"/>
    </source>
</evidence>
<name>A0ACC2RZ73_9FUNG</name>
<proteinExistence type="predicted"/>
<dbReference type="EMBL" id="QTSX02006402">
    <property type="protein sequence ID" value="KAJ9055348.1"/>
    <property type="molecule type" value="Genomic_DNA"/>
</dbReference>
<comment type="caution">
    <text evidence="1">The sequence shown here is derived from an EMBL/GenBank/DDBJ whole genome shotgun (WGS) entry which is preliminary data.</text>
</comment>
<protein>
    <submittedName>
        <fullName evidence="1">Uncharacterized protein</fullName>
    </submittedName>
</protein>
<reference evidence="1" key="1">
    <citation type="submission" date="2022-04" db="EMBL/GenBank/DDBJ databases">
        <title>Genome of the entomopathogenic fungus Entomophthora muscae.</title>
        <authorList>
            <person name="Elya C."/>
            <person name="Lovett B.R."/>
            <person name="Lee E."/>
            <person name="Macias A.M."/>
            <person name="Hajek A.E."/>
            <person name="De Bivort B.L."/>
            <person name="Kasson M.T."/>
            <person name="De Fine Licht H.H."/>
            <person name="Stajich J.E."/>
        </authorList>
    </citation>
    <scope>NUCLEOTIDE SEQUENCE</scope>
    <source>
        <strain evidence="1">Berkeley</strain>
    </source>
</reference>
<evidence type="ECO:0000313" key="1">
    <source>
        <dbReference type="EMBL" id="KAJ9055348.1"/>
    </source>
</evidence>
<dbReference type="Proteomes" id="UP001165960">
    <property type="component" value="Unassembled WGS sequence"/>
</dbReference>